<proteinExistence type="predicted"/>
<feature type="transmembrane region" description="Helical" evidence="5">
    <location>
        <begin position="84"/>
        <end position="105"/>
    </location>
</feature>
<dbReference type="VEuPathDB" id="VectorBase:AGAP013218"/>
<reference evidence="7" key="5">
    <citation type="submission" date="2011-05" db="EMBL/GenBank/DDBJ databases">
        <authorList>
            <consortium name="VectorBase"/>
        </authorList>
    </citation>
    <scope>NUCLEOTIDE SEQUENCE</scope>
    <source>
        <strain evidence="7">PEST</strain>
    </source>
</reference>
<feature type="transmembrane region" description="Helical" evidence="5">
    <location>
        <begin position="367"/>
        <end position="385"/>
    </location>
</feature>
<dbReference type="eggNOG" id="KOG0236">
    <property type="taxonomic scope" value="Eukaryota"/>
</dbReference>
<feature type="transmembrane region" description="Helical" evidence="5">
    <location>
        <begin position="405"/>
        <end position="424"/>
    </location>
</feature>
<evidence type="ECO:0000256" key="3">
    <source>
        <dbReference type="ARBA" id="ARBA00022989"/>
    </source>
</evidence>
<dbReference type="AlphaFoldDB" id="F5HLT4"/>
<dbReference type="PaxDb" id="7165-AGAP013218-PA"/>
<feature type="transmembrane region" description="Helical" evidence="5">
    <location>
        <begin position="141"/>
        <end position="173"/>
    </location>
</feature>
<dbReference type="OMA" id="VWRSCQQ"/>
<reference evidence="7" key="2">
    <citation type="submission" date="2002-03" db="EMBL/GenBank/DDBJ databases">
        <authorList>
            <consortium name="The Anopheles Genome Sequencing Consortium"/>
        </authorList>
    </citation>
    <scope>NUCLEOTIDE SEQUENCE</scope>
    <source>
        <strain evidence="7">PEST</strain>
    </source>
</reference>
<accession>F5HLT4</accession>
<dbReference type="HOGENOM" id="CLU_003182_12_2_1"/>
<dbReference type="PANTHER" id="PTHR11814">
    <property type="entry name" value="SULFATE TRANSPORTER"/>
    <property type="match status" value="1"/>
</dbReference>
<gene>
    <name evidence="7" type="ORF">AgaP_AGAP013218</name>
</gene>
<dbReference type="Pfam" id="PF00916">
    <property type="entry name" value="Sulfate_transp"/>
    <property type="match status" value="2"/>
</dbReference>
<sequence>MVGCALEPKMAVHCVTLSELEERKQKQLNENGDVEEDCSEKFPSVGPMLTSKLGGFCNRKFIFKRLPILQWLPAYEARFLLEDIVAGLSVGLTVIPQGIAFAVMANLEPQYGLYSAFMGCFVYCVFGSCKDLTIGPTAIMALMVQVYVGSLGANFAILLTFLTGCIILMLGLLNLGMYSINNYVNNTISNLICLDSDAGFLVQFISMPVTAGFTSAAAITIASGQVKSLLGLPGRSNEFVDSWINVYEHIGQTKLWDAVLGFTTIGVLLLLRSLRSKWSLMGKYLALSRNAVVVIGGAALAYYCSTFGSKPFSLTGTLLNNQTLAFNEMTSMLGSSIIALPLIAILETIAIVKAFSKGKSIDASQELVALGMCNIFGSLVSSMPITGSFTRTAVNNNSGVRTPLGGIVTGVLVLLSLGLLTDTFYFIPKTVLAGVMIAAMFFMIEFHAALEIWRTKKVDIIPFMVTLVSCLLLGLEYGMLIGIALNICFVLYMTSRPNIDQALLRTSSGIEAMVVKPDQSLIYSSIEYLKHEVVKRTDKTQVTTVIIDGSNVSYVDSTAAKIFSSTIEELALRGRTVLLWNWNRSVRCTLIRLNKVQFHPLFKNGGLEQLDKEICNESLP</sequence>
<feature type="transmembrane region" description="Helical" evidence="5">
    <location>
        <begin position="460"/>
        <end position="493"/>
    </location>
</feature>
<dbReference type="InterPro" id="IPR036513">
    <property type="entry name" value="STAS_dom_sf"/>
</dbReference>
<feature type="transmembrane region" description="Helical" evidence="5">
    <location>
        <begin position="431"/>
        <end position="448"/>
    </location>
</feature>
<dbReference type="InterPro" id="IPR002645">
    <property type="entry name" value="STAS_dom"/>
</dbReference>
<dbReference type="VEuPathDB" id="VectorBase:AGAMI1_013947"/>
<reference evidence="7" key="3">
    <citation type="journal article" date="2004" name="Trends Parasitol.">
        <title>The Anopheles gambiae genome: an update.</title>
        <authorList>
            <person name="Mongin E."/>
            <person name="Louis C."/>
            <person name="Holt R.A."/>
            <person name="Birney E."/>
            <person name="Collins F.H."/>
        </authorList>
    </citation>
    <scope>NUCLEOTIDE SEQUENCE</scope>
    <source>
        <strain evidence="7">PEST</strain>
    </source>
</reference>
<dbReference type="CDD" id="cd07042">
    <property type="entry name" value="STAS_SulP_like_sulfate_transporter"/>
    <property type="match status" value="1"/>
</dbReference>
<protein>
    <submittedName>
        <fullName evidence="7">AGAP013218-PA</fullName>
    </submittedName>
</protein>
<keyword evidence="3 5" id="KW-1133">Transmembrane helix</keyword>
<dbReference type="InterPro" id="IPR011547">
    <property type="entry name" value="SLC26A/SulP_dom"/>
</dbReference>
<keyword evidence="4 5" id="KW-0472">Membrane</keyword>
<dbReference type="PhylomeDB" id="F5HLT4"/>
<organism evidence="7">
    <name type="scientific">Anopheles gambiae</name>
    <name type="common">African malaria mosquito</name>
    <dbReference type="NCBI Taxonomy" id="7165"/>
    <lineage>
        <taxon>Eukaryota</taxon>
        <taxon>Metazoa</taxon>
        <taxon>Ecdysozoa</taxon>
        <taxon>Arthropoda</taxon>
        <taxon>Hexapoda</taxon>
        <taxon>Insecta</taxon>
        <taxon>Pterygota</taxon>
        <taxon>Neoptera</taxon>
        <taxon>Endopterygota</taxon>
        <taxon>Diptera</taxon>
        <taxon>Nematocera</taxon>
        <taxon>Culicoidea</taxon>
        <taxon>Culicidae</taxon>
        <taxon>Anophelinae</taxon>
        <taxon>Anopheles</taxon>
    </lineage>
</organism>
<comment type="subcellular location">
    <subcellularLocation>
        <location evidence="1">Membrane</location>
        <topology evidence="1">Multi-pass membrane protein</topology>
    </subcellularLocation>
</comment>
<reference evidence="7" key="4">
    <citation type="journal article" date="2007" name="Genome Biol.">
        <title>Update of the Anopheles gambiae PEST genome assembly.</title>
        <authorList>
            <person name="Sharakhova M.V."/>
            <person name="Hammond M.P."/>
            <person name="Lobo N.F."/>
            <person name="Krzywinski J."/>
            <person name="Unger M.F."/>
            <person name="Hillenmeyer M.E."/>
            <person name="Bruggner R.V."/>
            <person name="Birney E."/>
            <person name="Collins F.H."/>
        </authorList>
    </citation>
    <scope>NUCLEOTIDE SEQUENCE</scope>
    <source>
        <strain evidence="7">PEST</strain>
    </source>
</reference>
<comment type="caution">
    <text evidence="7">The sequence shown here is derived from an EMBL/GenBank/DDBJ whole genome shotgun (WGS) entry which is preliminary data.</text>
</comment>
<dbReference type="GO" id="GO:0016020">
    <property type="term" value="C:membrane"/>
    <property type="evidence" value="ECO:0007669"/>
    <property type="project" value="UniProtKB-SubCell"/>
</dbReference>
<dbReference type="EMBL" id="AAAB01008952">
    <property type="protein sequence ID" value="EGK97245.1"/>
    <property type="molecule type" value="Genomic_DNA"/>
</dbReference>
<dbReference type="Pfam" id="PF01740">
    <property type="entry name" value="STAS"/>
    <property type="match status" value="1"/>
</dbReference>
<evidence type="ECO:0000256" key="1">
    <source>
        <dbReference type="ARBA" id="ARBA00004141"/>
    </source>
</evidence>
<evidence type="ECO:0000256" key="5">
    <source>
        <dbReference type="SAM" id="Phobius"/>
    </source>
</evidence>
<feature type="domain" description="STAS" evidence="6">
    <location>
        <begin position="513"/>
        <end position="590"/>
    </location>
</feature>
<feature type="transmembrane region" description="Helical" evidence="5">
    <location>
        <begin position="291"/>
        <end position="312"/>
    </location>
</feature>
<dbReference type="Gene3D" id="3.30.750.24">
    <property type="entry name" value="STAS domain"/>
    <property type="match status" value="1"/>
</dbReference>
<dbReference type="InterPro" id="IPR001902">
    <property type="entry name" value="SLC26A/SulP_fam"/>
</dbReference>
<evidence type="ECO:0000256" key="2">
    <source>
        <dbReference type="ARBA" id="ARBA00022692"/>
    </source>
</evidence>
<dbReference type="PROSITE" id="PS50801">
    <property type="entry name" value="STAS"/>
    <property type="match status" value="1"/>
</dbReference>
<evidence type="ECO:0000259" key="6">
    <source>
        <dbReference type="PROSITE" id="PS50801"/>
    </source>
</evidence>
<feature type="transmembrane region" description="Helical" evidence="5">
    <location>
        <begin position="255"/>
        <end position="271"/>
    </location>
</feature>
<dbReference type="SUPFAM" id="SSF52091">
    <property type="entry name" value="SpoIIaa-like"/>
    <property type="match status" value="1"/>
</dbReference>
<feature type="transmembrane region" description="Helical" evidence="5">
    <location>
        <begin position="332"/>
        <end position="355"/>
    </location>
</feature>
<evidence type="ECO:0000256" key="4">
    <source>
        <dbReference type="ARBA" id="ARBA00023136"/>
    </source>
</evidence>
<keyword evidence="2 5" id="KW-0812">Transmembrane</keyword>
<reference evidence="7" key="1">
    <citation type="journal article" date="2002" name="Science">
        <title>The genome sequence of the malaria mosquito Anopheles gambiae.</title>
        <authorList>
            <person name="Holt R.A."/>
            <person name="Subramanian G.M."/>
            <person name="Halpern A."/>
            <person name="Sutton G.G."/>
            <person name="Charlab R."/>
            <person name="Nusskern D.R."/>
            <person name="Wincker P."/>
            <person name="Clark A.G."/>
            <person name="Ribeiro J.M."/>
            <person name="Wides R."/>
            <person name="Salzberg S.L."/>
            <person name="Loftus B."/>
            <person name="Yandell M."/>
            <person name="Majoros W.H."/>
            <person name="Rusch D.B."/>
            <person name="Lai Z."/>
            <person name="Kraft C.L."/>
            <person name="Abril J.F."/>
            <person name="Anthouard V."/>
            <person name="Arensburger P."/>
            <person name="Atkinson P.W."/>
            <person name="Baden H."/>
            <person name="de Berardinis V."/>
            <person name="Baldwin D."/>
            <person name="Benes V."/>
            <person name="Biedler J."/>
            <person name="Blass C."/>
            <person name="Bolanos R."/>
            <person name="Boscus D."/>
            <person name="Barnstead M."/>
            <person name="Cai S."/>
            <person name="Center A."/>
            <person name="Chaturverdi K."/>
            <person name="Christophides G.K."/>
            <person name="Chrystal M.A."/>
            <person name="Clamp M."/>
            <person name="Cravchik A."/>
            <person name="Curwen V."/>
            <person name="Dana A."/>
            <person name="Delcher A."/>
            <person name="Dew I."/>
            <person name="Evans C.A."/>
            <person name="Flanigan M."/>
            <person name="Grundschober-Freimoser A."/>
            <person name="Friedli L."/>
            <person name="Gu Z."/>
            <person name="Guan P."/>
            <person name="Guigo R."/>
            <person name="Hillenmeyer M.E."/>
            <person name="Hladun S.L."/>
            <person name="Hogan J.R."/>
            <person name="Hong Y.S."/>
            <person name="Hoover J."/>
            <person name="Jaillon O."/>
            <person name="Ke Z."/>
            <person name="Kodira C."/>
            <person name="Kokoza E."/>
            <person name="Koutsos A."/>
            <person name="Letunic I."/>
            <person name="Levitsky A."/>
            <person name="Liang Y."/>
            <person name="Lin J.J."/>
            <person name="Lobo N.F."/>
            <person name="Lopez J.R."/>
            <person name="Malek J.A."/>
            <person name="McIntosh T.C."/>
            <person name="Meister S."/>
            <person name="Miller J."/>
            <person name="Mobarry C."/>
            <person name="Mongin E."/>
            <person name="Murphy S.D."/>
            <person name="O'Brochta D.A."/>
            <person name="Pfannkoch C."/>
            <person name="Qi R."/>
            <person name="Regier M.A."/>
            <person name="Remington K."/>
            <person name="Shao H."/>
            <person name="Sharakhova M.V."/>
            <person name="Sitter C.D."/>
            <person name="Shetty J."/>
            <person name="Smith T.J."/>
            <person name="Strong R."/>
            <person name="Sun J."/>
            <person name="Thomasova D."/>
            <person name="Ton L.Q."/>
            <person name="Topalis P."/>
            <person name="Tu Z."/>
            <person name="Unger M.F."/>
            <person name="Walenz B."/>
            <person name="Wang A."/>
            <person name="Wang J."/>
            <person name="Wang M."/>
            <person name="Wang X."/>
            <person name="Woodford K.J."/>
            <person name="Wortman J.R."/>
            <person name="Wu M."/>
            <person name="Yao A."/>
            <person name="Zdobnov E.M."/>
            <person name="Zhang H."/>
            <person name="Zhao Q."/>
            <person name="Zhao S."/>
            <person name="Zhu S.C."/>
            <person name="Zhimulev I."/>
            <person name="Coluzzi M."/>
            <person name="della Torre A."/>
            <person name="Roth C.W."/>
            <person name="Louis C."/>
            <person name="Kalush F."/>
            <person name="Mural R.J."/>
            <person name="Myers E.W."/>
            <person name="Adams M.D."/>
            <person name="Smith H.O."/>
            <person name="Broder S."/>
            <person name="Gardner M.J."/>
            <person name="Fraser C.M."/>
            <person name="Birney E."/>
            <person name="Bork P."/>
            <person name="Brey P.T."/>
            <person name="Venter J.C."/>
            <person name="Weissenbach J."/>
            <person name="Kafatos F.C."/>
            <person name="Collins F.H."/>
            <person name="Hoffman S.L."/>
        </authorList>
    </citation>
    <scope>NUCLEOTIDE SEQUENCE [LARGE SCALE GENOMIC DNA]</scope>
    <source>
        <strain evidence="7">PEST</strain>
    </source>
</reference>
<name>F5HLT4_ANOGA</name>
<dbReference type="GO" id="GO:0055085">
    <property type="term" value="P:transmembrane transport"/>
    <property type="evidence" value="ECO:0007669"/>
    <property type="project" value="InterPro"/>
</dbReference>
<evidence type="ECO:0000313" key="7">
    <source>
        <dbReference type="EMBL" id="EGK97245.1"/>
    </source>
</evidence>